<evidence type="ECO:0000256" key="1">
    <source>
        <dbReference type="ARBA" id="ARBA00009232"/>
    </source>
</evidence>
<accession>A0ABW4DMK2</accession>
<dbReference type="Proteomes" id="UP001597244">
    <property type="component" value="Unassembled WGS sequence"/>
</dbReference>
<protein>
    <recommendedName>
        <fullName evidence="5">Putative 3-methyladenine DNA glycosylase</fullName>
        <ecNumber evidence="5">3.2.2.-</ecNumber>
    </recommendedName>
</protein>
<dbReference type="InterPro" id="IPR011034">
    <property type="entry name" value="Formyl_transferase-like_C_sf"/>
</dbReference>
<keyword evidence="4 5" id="KW-0234">DNA repair</keyword>
<dbReference type="SUPFAM" id="SSF50486">
    <property type="entry name" value="FMT C-terminal domain-like"/>
    <property type="match status" value="1"/>
</dbReference>
<dbReference type="InterPro" id="IPR003180">
    <property type="entry name" value="MPG"/>
</dbReference>
<dbReference type="InterPro" id="IPR036995">
    <property type="entry name" value="MPG_sf"/>
</dbReference>
<keyword evidence="2 5" id="KW-0227">DNA damage</keyword>
<evidence type="ECO:0000313" key="6">
    <source>
        <dbReference type="EMBL" id="MFD1465254.1"/>
    </source>
</evidence>
<evidence type="ECO:0000256" key="4">
    <source>
        <dbReference type="ARBA" id="ARBA00023204"/>
    </source>
</evidence>
<evidence type="ECO:0000256" key="3">
    <source>
        <dbReference type="ARBA" id="ARBA00022801"/>
    </source>
</evidence>
<comment type="caution">
    <text evidence="6">The sequence shown here is derived from an EMBL/GenBank/DDBJ whole genome shotgun (WGS) entry which is preliminary data.</text>
</comment>
<keyword evidence="7" id="KW-1185">Reference proteome</keyword>
<gene>
    <name evidence="6" type="ORF">ACFQ4L_04010</name>
</gene>
<dbReference type="RefSeq" id="WP_125578468.1">
    <property type="nucleotide sequence ID" value="NZ_JBHTOF010000028.1"/>
</dbReference>
<sequence>MNPIENPQVLPASFFTGRPTTTIAADLLGKLLLYNSPAGQVGGYIVEAEAYLGTLDPGAHAFAGRHGKANDPLYGAPGTVYIYAIRGFYAFDVVTQAADEPQGILIRAIQPAIGEDLMLRNRPRGGFELTSGPGKLMQAFGIHDTAMNYQPLTESNLKICRDFAKTPATIQQGERIGVRIGKDWQDNFRYVVKGNPYVSKIRKRETDLENDGWLN</sequence>
<organism evidence="6 7">
    <name type="scientific">Lapidilactobacillus mulanensis</name>
    <dbReference type="NCBI Taxonomy" id="2485999"/>
    <lineage>
        <taxon>Bacteria</taxon>
        <taxon>Bacillati</taxon>
        <taxon>Bacillota</taxon>
        <taxon>Bacilli</taxon>
        <taxon>Lactobacillales</taxon>
        <taxon>Lactobacillaceae</taxon>
        <taxon>Lapidilactobacillus</taxon>
    </lineage>
</organism>
<dbReference type="PANTHER" id="PTHR10429:SF0">
    <property type="entry name" value="DNA-3-METHYLADENINE GLYCOSYLASE"/>
    <property type="match status" value="1"/>
</dbReference>
<dbReference type="EMBL" id="JBHTOF010000028">
    <property type="protein sequence ID" value="MFD1465254.1"/>
    <property type="molecule type" value="Genomic_DNA"/>
</dbReference>
<proteinExistence type="inferred from homology"/>
<keyword evidence="3 5" id="KW-0378">Hydrolase</keyword>
<dbReference type="EC" id="3.2.2.-" evidence="5"/>
<evidence type="ECO:0000256" key="5">
    <source>
        <dbReference type="HAMAP-Rule" id="MF_00527"/>
    </source>
</evidence>
<dbReference type="Pfam" id="PF02245">
    <property type="entry name" value="Pur_DNA_glyco"/>
    <property type="match status" value="1"/>
</dbReference>
<reference evidence="7" key="1">
    <citation type="journal article" date="2019" name="Int. J. Syst. Evol. Microbiol.">
        <title>The Global Catalogue of Microorganisms (GCM) 10K type strain sequencing project: providing services to taxonomists for standard genome sequencing and annotation.</title>
        <authorList>
            <consortium name="The Broad Institute Genomics Platform"/>
            <consortium name="The Broad Institute Genome Sequencing Center for Infectious Disease"/>
            <person name="Wu L."/>
            <person name="Ma J."/>
        </authorList>
    </citation>
    <scope>NUCLEOTIDE SEQUENCE [LARGE SCALE GENOMIC DNA]</scope>
    <source>
        <strain evidence="7">CCM 8951</strain>
    </source>
</reference>
<name>A0ABW4DMK2_9LACO</name>
<dbReference type="NCBIfam" id="TIGR00567">
    <property type="entry name" value="3mg"/>
    <property type="match status" value="1"/>
</dbReference>
<evidence type="ECO:0000313" key="7">
    <source>
        <dbReference type="Proteomes" id="UP001597244"/>
    </source>
</evidence>
<dbReference type="HAMAP" id="MF_00527">
    <property type="entry name" value="3MGH"/>
    <property type="match status" value="1"/>
</dbReference>
<evidence type="ECO:0000256" key="2">
    <source>
        <dbReference type="ARBA" id="ARBA00022763"/>
    </source>
</evidence>
<dbReference type="PANTHER" id="PTHR10429">
    <property type="entry name" value="DNA-3-METHYLADENINE GLYCOSYLASE"/>
    <property type="match status" value="1"/>
</dbReference>
<dbReference type="CDD" id="cd00540">
    <property type="entry name" value="AAG"/>
    <property type="match status" value="1"/>
</dbReference>
<dbReference type="Gene3D" id="3.10.300.10">
    <property type="entry name" value="Methylpurine-DNA glycosylase (MPG)"/>
    <property type="match status" value="1"/>
</dbReference>
<comment type="similarity">
    <text evidence="1 5">Belongs to the DNA glycosylase MPG family.</text>
</comment>